<gene>
    <name evidence="1" type="ORF">GCM10009682_47630</name>
</gene>
<sequence>MEADVFPGRSRLRAGVGFALAATLAIVLGWAAPAYAAVPDLVVDASNYDSASPKSADGWCEGGGAVGGGAYLSGAPGQAYFTAFGFAAATFSDGARATAAEDGDGFSGRWSVAAQTLCYPTRLPTYHNHFLGKRGPFASLVTNEASCYEGEVALAGNARLYSSDGGKFYLSHLIPSADLTSWSAVGREDPLYTAGSASLYLDLACVNADELSGLVRVSASTAAGTDTNALAVAKCPLGKYLVGSGFSVGGVGIFVDDVRISPTGVSVAAYEGQAATTANWSVVAYALCSSGW</sequence>
<dbReference type="EMBL" id="BAAALT010000183">
    <property type="protein sequence ID" value="GAA1821841.1"/>
    <property type="molecule type" value="Genomic_DNA"/>
</dbReference>
<keyword evidence="2" id="KW-1185">Reference proteome</keyword>
<proteinExistence type="predicted"/>
<organism evidence="1 2">
    <name type="scientific">Luedemannella flava</name>
    <dbReference type="NCBI Taxonomy" id="349316"/>
    <lineage>
        <taxon>Bacteria</taxon>
        <taxon>Bacillati</taxon>
        <taxon>Actinomycetota</taxon>
        <taxon>Actinomycetes</taxon>
        <taxon>Micromonosporales</taxon>
        <taxon>Micromonosporaceae</taxon>
        <taxon>Luedemannella</taxon>
    </lineage>
</organism>
<name>A0ABN2MDH0_9ACTN</name>
<comment type="caution">
    <text evidence="1">The sequence shown here is derived from an EMBL/GenBank/DDBJ whole genome shotgun (WGS) entry which is preliminary data.</text>
</comment>
<dbReference type="Proteomes" id="UP001500218">
    <property type="component" value="Unassembled WGS sequence"/>
</dbReference>
<accession>A0ABN2MDH0</accession>
<protein>
    <submittedName>
        <fullName evidence="1">Uncharacterized protein</fullName>
    </submittedName>
</protein>
<evidence type="ECO:0000313" key="2">
    <source>
        <dbReference type="Proteomes" id="UP001500218"/>
    </source>
</evidence>
<reference evidence="1 2" key="1">
    <citation type="journal article" date="2019" name="Int. J. Syst. Evol. Microbiol.">
        <title>The Global Catalogue of Microorganisms (GCM) 10K type strain sequencing project: providing services to taxonomists for standard genome sequencing and annotation.</title>
        <authorList>
            <consortium name="The Broad Institute Genomics Platform"/>
            <consortium name="The Broad Institute Genome Sequencing Center for Infectious Disease"/>
            <person name="Wu L."/>
            <person name="Ma J."/>
        </authorList>
    </citation>
    <scope>NUCLEOTIDE SEQUENCE [LARGE SCALE GENOMIC DNA]</scope>
    <source>
        <strain evidence="1 2">JCM 13250</strain>
    </source>
</reference>
<evidence type="ECO:0000313" key="1">
    <source>
        <dbReference type="EMBL" id="GAA1821841.1"/>
    </source>
</evidence>